<sequence>MSQQASEPITNTPASMRKRIMPITTVRKNNDRSRLMFSIIFHAFNLVKVLHIFPSRFLNRGLSYAQ</sequence>
<comment type="caution">
    <text evidence="3">The sequence shown here is derived from an EMBL/GenBank/DDBJ whole genome shotgun (WGS) entry which is preliminary data.</text>
</comment>
<accession>A0ABX0R7C5</accession>
<keyword evidence="2" id="KW-0812">Transmembrane</keyword>
<dbReference type="RefSeq" id="WP_167013126.1">
    <property type="nucleotide sequence ID" value="NZ_VWXF01000002.1"/>
</dbReference>
<dbReference type="Proteomes" id="UP001515683">
    <property type="component" value="Unassembled WGS sequence"/>
</dbReference>
<reference evidence="3 4" key="1">
    <citation type="journal article" date="2019" name="bioRxiv">
        <title>Bacteria contribute to plant secondary compound degradation in a generalist herbivore system.</title>
        <authorList>
            <person name="Francoeur C.B."/>
            <person name="Khadempour L."/>
            <person name="Moreira-Soto R.D."/>
            <person name="Gotting K."/>
            <person name="Book A.J."/>
            <person name="Pinto-Tomas A.A."/>
            <person name="Keefover-Ring K."/>
            <person name="Currie C.R."/>
        </authorList>
    </citation>
    <scope>NUCLEOTIDE SEQUENCE [LARGE SCALE GENOMIC DNA]</scope>
    <source>
        <strain evidence="3">Acro-835</strain>
    </source>
</reference>
<evidence type="ECO:0000313" key="4">
    <source>
        <dbReference type="Proteomes" id="UP001515683"/>
    </source>
</evidence>
<keyword evidence="4" id="KW-1185">Reference proteome</keyword>
<name>A0ABX0R7C5_9GAMM</name>
<gene>
    <name evidence="3" type="ORF">F3J40_06600</name>
</gene>
<keyword evidence="2" id="KW-1133">Transmembrane helix</keyword>
<organism evidence="3 4">
    <name type="scientific">Candidatus Pantoea multigeneris</name>
    <dbReference type="NCBI Taxonomy" id="2608357"/>
    <lineage>
        <taxon>Bacteria</taxon>
        <taxon>Pseudomonadati</taxon>
        <taxon>Pseudomonadota</taxon>
        <taxon>Gammaproteobacteria</taxon>
        <taxon>Enterobacterales</taxon>
        <taxon>Erwiniaceae</taxon>
        <taxon>Pantoea</taxon>
    </lineage>
</organism>
<keyword evidence="2" id="KW-0472">Membrane</keyword>
<feature type="transmembrane region" description="Helical" evidence="2">
    <location>
        <begin position="35"/>
        <end position="53"/>
    </location>
</feature>
<feature type="compositionally biased region" description="Polar residues" evidence="1">
    <location>
        <begin position="1"/>
        <end position="14"/>
    </location>
</feature>
<evidence type="ECO:0000313" key="3">
    <source>
        <dbReference type="EMBL" id="NIF21275.1"/>
    </source>
</evidence>
<evidence type="ECO:0000256" key="2">
    <source>
        <dbReference type="SAM" id="Phobius"/>
    </source>
</evidence>
<evidence type="ECO:0000256" key="1">
    <source>
        <dbReference type="SAM" id="MobiDB-lite"/>
    </source>
</evidence>
<dbReference type="EMBL" id="VWXF01000002">
    <property type="protein sequence ID" value="NIF21275.1"/>
    <property type="molecule type" value="Genomic_DNA"/>
</dbReference>
<proteinExistence type="predicted"/>
<feature type="region of interest" description="Disordered" evidence="1">
    <location>
        <begin position="1"/>
        <end position="20"/>
    </location>
</feature>
<protein>
    <submittedName>
        <fullName evidence="3">Uncharacterized protein</fullName>
    </submittedName>
</protein>